<evidence type="ECO:0000313" key="7">
    <source>
        <dbReference type="EMBL" id="KAB2930852.1"/>
    </source>
</evidence>
<evidence type="ECO:0000256" key="4">
    <source>
        <dbReference type="ARBA" id="ARBA00022807"/>
    </source>
</evidence>
<dbReference type="PANTHER" id="PTHR47053">
    <property type="entry name" value="MUREIN DD-ENDOPEPTIDASE MEPH-RELATED"/>
    <property type="match status" value="1"/>
</dbReference>
<comment type="caution">
    <text evidence="7">The sequence shown here is derived from an EMBL/GenBank/DDBJ whole genome shotgun (WGS) entry which is preliminary data.</text>
</comment>
<evidence type="ECO:0000256" key="3">
    <source>
        <dbReference type="ARBA" id="ARBA00022801"/>
    </source>
</evidence>
<dbReference type="InterPro" id="IPR038765">
    <property type="entry name" value="Papain-like_cys_pep_sf"/>
</dbReference>
<evidence type="ECO:0000313" key="8">
    <source>
        <dbReference type="Proteomes" id="UP000460298"/>
    </source>
</evidence>
<protein>
    <submittedName>
        <fullName evidence="7">NlpC/P60 family protein</fullName>
    </submittedName>
</protein>
<dbReference type="SUPFAM" id="SSF54001">
    <property type="entry name" value="Cysteine proteinases"/>
    <property type="match status" value="1"/>
</dbReference>
<keyword evidence="2" id="KW-0645">Protease</keyword>
<dbReference type="EMBL" id="WBUI01000017">
    <property type="protein sequence ID" value="KAB2930852.1"/>
    <property type="molecule type" value="Genomic_DNA"/>
</dbReference>
<sequence length="154" mass="16933">MTAKQRLILICAILSLGVVAVAAEHKDRRITVYDGTGIVELADQYIGTPYKPGGNTPAGFDCSGFTSFVYSKAGYKLSRTADGQFAELRPIKQPEIGDLVFFRISGDRISHVGIYVGDLKFIHAPSSGKTVEYADMRIAYWKTRYAGARSVFQE</sequence>
<proteinExistence type="inferred from homology"/>
<dbReference type="InterPro" id="IPR051202">
    <property type="entry name" value="Peptidase_C40"/>
</dbReference>
<evidence type="ECO:0000259" key="6">
    <source>
        <dbReference type="PROSITE" id="PS51935"/>
    </source>
</evidence>
<keyword evidence="4" id="KW-0788">Thiol protease</keyword>
<dbReference type="AlphaFoldDB" id="A0A833GZS8"/>
<accession>A0A833GZS8</accession>
<comment type="similarity">
    <text evidence="1">Belongs to the peptidase C40 family.</text>
</comment>
<dbReference type="Proteomes" id="UP000460298">
    <property type="component" value="Unassembled WGS sequence"/>
</dbReference>
<feature type="domain" description="NlpC/P60" evidence="6">
    <location>
        <begin position="32"/>
        <end position="152"/>
    </location>
</feature>
<keyword evidence="5" id="KW-0732">Signal</keyword>
<gene>
    <name evidence="7" type="ORF">F9K24_15420</name>
</gene>
<dbReference type="Gene3D" id="3.90.1720.10">
    <property type="entry name" value="endopeptidase domain like (from Nostoc punctiforme)"/>
    <property type="match status" value="1"/>
</dbReference>
<evidence type="ECO:0000256" key="1">
    <source>
        <dbReference type="ARBA" id="ARBA00007074"/>
    </source>
</evidence>
<keyword evidence="3" id="KW-0378">Hydrolase</keyword>
<evidence type="ECO:0000256" key="5">
    <source>
        <dbReference type="SAM" id="SignalP"/>
    </source>
</evidence>
<reference evidence="7 8" key="1">
    <citation type="submission" date="2019-10" db="EMBL/GenBank/DDBJ databases">
        <title>Extracellular Electron Transfer in a Candidatus Methanoperedens spp. Enrichment Culture.</title>
        <authorList>
            <person name="Berger S."/>
            <person name="Rangel Shaw D."/>
            <person name="Berben T."/>
            <person name="In 'T Zandt M."/>
            <person name="Frank J."/>
            <person name="Reimann J."/>
            <person name="Jetten M.S.M."/>
            <person name="Welte C.U."/>
        </authorList>
    </citation>
    <scope>NUCLEOTIDE SEQUENCE [LARGE SCALE GENOMIC DNA]</scope>
    <source>
        <strain evidence="7">SB12</strain>
    </source>
</reference>
<feature type="chain" id="PRO_5032409865" evidence="5">
    <location>
        <begin position="23"/>
        <end position="154"/>
    </location>
</feature>
<dbReference type="PROSITE" id="PS51935">
    <property type="entry name" value="NLPC_P60"/>
    <property type="match status" value="1"/>
</dbReference>
<dbReference type="InterPro" id="IPR000064">
    <property type="entry name" value="NLP_P60_dom"/>
</dbReference>
<name>A0A833GZS8_9LEPT</name>
<organism evidence="7 8">
    <name type="scientific">Leptonema illini</name>
    <dbReference type="NCBI Taxonomy" id="183"/>
    <lineage>
        <taxon>Bacteria</taxon>
        <taxon>Pseudomonadati</taxon>
        <taxon>Spirochaetota</taxon>
        <taxon>Spirochaetia</taxon>
        <taxon>Leptospirales</taxon>
        <taxon>Leptospiraceae</taxon>
        <taxon>Leptonema</taxon>
    </lineage>
</organism>
<dbReference type="GO" id="GO:0008234">
    <property type="term" value="F:cysteine-type peptidase activity"/>
    <property type="evidence" value="ECO:0007669"/>
    <property type="project" value="UniProtKB-KW"/>
</dbReference>
<feature type="signal peptide" evidence="5">
    <location>
        <begin position="1"/>
        <end position="22"/>
    </location>
</feature>
<dbReference type="PANTHER" id="PTHR47053:SF1">
    <property type="entry name" value="MUREIN DD-ENDOPEPTIDASE MEPH-RELATED"/>
    <property type="match status" value="1"/>
</dbReference>
<dbReference type="Pfam" id="PF00877">
    <property type="entry name" value="NLPC_P60"/>
    <property type="match status" value="1"/>
</dbReference>
<evidence type="ECO:0000256" key="2">
    <source>
        <dbReference type="ARBA" id="ARBA00022670"/>
    </source>
</evidence>
<dbReference type="GO" id="GO:0006508">
    <property type="term" value="P:proteolysis"/>
    <property type="evidence" value="ECO:0007669"/>
    <property type="project" value="UniProtKB-KW"/>
</dbReference>